<dbReference type="PANTHER" id="PTHR44757">
    <property type="entry name" value="DIGUANYLATE CYCLASE DGCP"/>
    <property type="match status" value="1"/>
</dbReference>
<dbReference type="InterPro" id="IPR000160">
    <property type="entry name" value="GGDEF_dom"/>
</dbReference>
<dbReference type="PANTHER" id="PTHR44757:SF2">
    <property type="entry name" value="BIOFILM ARCHITECTURE MAINTENANCE PROTEIN MBAA"/>
    <property type="match status" value="1"/>
</dbReference>
<dbReference type="Gene3D" id="3.30.450.20">
    <property type="entry name" value="PAS domain"/>
    <property type="match status" value="2"/>
</dbReference>
<evidence type="ECO:0000259" key="1">
    <source>
        <dbReference type="PROSITE" id="PS50112"/>
    </source>
</evidence>
<dbReference type="NCBIfam" id="TIGR00254">
    <property type="entry name" value="GGDEF"/>
    <property type="match status" value="1"/>
</dbReference>
<dbReference type="SUPFAM" id="SSF55785">
    <property type="entry name" value="PYP-like sensor domain (PAS domain)"/>
    <property type="match status" value="1"/>
</dbReference>
<dbReference type="InterPro" id="IPR029787">
    <property type="entry name" value="Nucleotide_cyclase"/>
</dbReference>
<protein>
    <submittedName>
        <fullName evidence="4">EAL domain-containing protein</fullName>
    </submittedName>
</protein>
<keyword evidence="5" id="KW-1185">Reference proteome</keyword>
<dbReference type="InterPro" id="IPR035919">
    <property type="entry name" value="EAL_sf"/>
</dbReference>
<dbReference type="Proteomes" id="UP000282060">
    <property type="component" value="Unassembled WGS sequence"/>
</dbReference>
<comment type="caution">
    <text evidence="4">The sequence shown here is derived from an EMBL/GenBank/DDBJ whole genome shotgun (WGS) entry which is preliminary data.</text>
</comment>
<dbReference type="Pfam" id="PF00563">
    <property type="entry name" value="EAL"/>
    <property type="match status" value="1"/>
</dbReference>
<sequence>MDRWSYLLSKLSSDRPSLSQRLQAWQLQPNSLPLAIIQGYHFIGANPLTLSYFQTQADNFVNATPYDFSPRIQSSGRNSIEYAQQMMRHALEGNVTEFNWLHLSQQGTELPTRISLFPFELEGSPAILALFEPSNRRSRNRESAINGFDTLPKELLSITLEDSAEAAYITDAEHKIIAVNKAMCRICGYSADQLLQKNVEVIDLRRHTAAEEQEHNNALEERGNWQGEVWKQRSDGTEFPAWKSCRKIIADERVYYVTIFSDISTKKKLEAKLTEQAMFDTLTGLPNRHHLKILLNQALQEIKETPGKMGALMFLDLNGFKNINDCFGHATGDKVLQLVSARLEASCIEKADIARLGGDEFTLVLRDCSGHQEVENISQQIMSLFEAPFEIDDQKLYLGTSIGIALFPEHSSEANKLLSLADTAMYSAKQSPEHVLFYNNSMHEEAEQKLTILSELRHAHNLKQFSLAYQVIVNLECNSVIGAEALLRWKKPDGEILNATDFVPLLEEAGLLITIGQWVLKQACLQVAKWRTQHAPDLKACVNVSPMQLEHPDFVQQVTDALTYSQLPADALVLEITELALLRQPQRVRKTLTLLKSKGISIAIDDFGAGLSSLSKLGSLPIDSLKIDAGFARRLSEPQGKQLCQAMIQLAQALDISFVVEGIETEQQKEILKNMGKGFGQGYFFGHPKEAARFTPENFSTYD</sequence>
<dbReference type="SMART" id="SM00052">
    <property type="entry name" value="EAL"/>
    <property type="match status" value="1"/>
</dbReference>
<gene>
    <name evidence="4" type="ORF">EKG39_17945</name>
</gene>
<dbReference type="PROSITE" id="PS50887">
    <property type="entry name" value="GGDEF"/>
    <property type="match status" value="1"/>
</dbReference>
<evidence type="ECO:0000313" key="4">
    <source>
        <dbReference type="EMBL" id="RTR28863.1"/>
    </source>
</evidence>
<dbReference type="SUPFAM" id="SSF55073">
    <property type="entry name" value="Nucleotide cyclase"/>
    <property type="match status" value="1"/>
</dbReference>
<dbReference type="PROSITE" id="PS50112">
    <property type="entry name" value="PAS"/>
    <property type="match status" value="1"/>
</dbReference>
<dbReference type="Pfam" id="PF00990">
    <property type="entry name" value="GGDEF"/>
    <property type="match status" value="1"/>
</dbReference>
<feature type="domain" description="PAS" evidence="1">
    <location>
        <begin position="152"/>
        <end position="222"/>
    </location>
</feature>
<proteinExistence type="predicted"/>
<dbReference type="AlphaFoldDB" id="A0A3S0IBH0"/>
<evidence type="ECO:0000259" key="3">
    <source>
        <dbReference type="PROSITE" id="PS50887"/>
    </source>
</evidence>
<evidence type="ECO:0000313" key="5">
    <source>
        <dbReference type="Proteomes" id="UP000282060"/>
    </source>
</evidence>
<dbReference type="SUPFAM" id="SSF141868">
    <property type="entry name" value="EAL domain-like"/>
    <property type="match status" value="1"/>
</dbReference>
<name>A0A3S0IBH0_9GAMM</name>
<dbReference type="Gene3D" id="3.30.70.270">
    <property type="match status" value="1"/>
</dbReference>
<dbReference type="RefSeq" id="WP_126507359.1">
    <property type="nucleotide sequence ID" value="NZ_RXNV01000011.1"/>
</dbReference>
<dbReference type="InterPro" id="IPR043128">
    <property type="entry name" value="Rev_trsase/Diguanyl_cyclase"/>
</dbReference>
<feature type="domain" description="EAL" evidence="2">
    <location>
        <begin position="449"/>
        <end position="702"/>
    </location>
</feature>
<dbReference type="Gene3D" id="3.20.20.450">
    <property type="entry name" value="EAL domain"/>
    <property type="match status" value="1"/>
</dbReference>
<dbReference type="CDD" id="cd00130">
    <property type="entry name" value="PAS"/>
    <property type="match status" value="1"/>
</dbReference>
<dbReference type="InterPro" id="IPR001633">
    <property type="entry name" value="EAL_dom"/>
</dbReference>
<dbReference type="NCBIfam" id="TIGR00229">
    <property type="entry name" value="sensory_box"/>
    <property type="match status" value="1"/>
</dbReference>
<dbReference type="OrthoDB" id="9804951at2"/>
<reference evidence="4 5" key="1">
    <citation type="submission" date="2018-12" db="EMBL/GenBank/DDBJ databases">
        <authorList>
            <person name="Yu L."/>
        </authorList>
    </citation>
    <scope>NUCLEOTIDE SEQUENCE [LARGE SCALE GENOMIC DNA]</scope>
    <source>
        <strain evidence="4 5">HAW-EB5</strain>
    </source>
</reference>
<dbReference type="SMART" id="SM00267">
    <property type="entry name" value="GGDEF"/>
    <property type="match status" value="1"/>
</dbReference>
<accession>A0A3S0IBH0</accession>
<organism evidence="4 5">
    <name type="scientific">Shewanella atlantica</name>
    <dbReference type="NCBI Taxonomy" id="271099"/>
    <lineage>
        <taxon>Bacteria</taxon>
        <taxon>Pseudomonadati</taxon>
        <taxon>Pseudomonadota</taxon>
        <taxon>Gammaproteobacteria</taxon>
        <taxon>Alteromonadales</taxon>
        <taxon>Shewanellaceae</taxon>
        <taxon>Shewanella</taxon>
    </lineage>
</organism>
<evidence type="ECO:0000259" key="2">
    <source>
        <dbReference type="PROSITE" id="PS50883"/>
    </source>
</evidence>
<dbReference type="InterPro" id="IPR000014">
    <property type="entry name" value="PAS"/>
</dbReference>
<dbReference type="SMART" id="SM00091">
    <property type="entry name" value="PAS"/>
    <property type="match status" value="1"/>
</dbReference>
<dbReference type="InterPro" id="IPR052155">
    <property type="entry name" value="Biofilm_reg_signaling"/>
</dbReference>
<dbReference type="CDD" id="cd01949">
    <property type="entry name" value="GGDEF"/>
    <property type="match status" value="1"/>
</dbReference>
<dbReference type="Pfam" id="PF13426">
    <property type="entry name" value="PAS_9"/>
    <property type="match status" value="1"/>
</dbReference>
<dbReference type="CDD" id="cd01948">
    <property type="entry name" value="EAL"/>
    <property type="match status" value="1"/>
</dbReference>
<dbReference type="InterPro" id="IPR035965">
    <property type="entry name" value="PAS-like_dom_sf"/>
</dbReference>
<dbReference type="PROSITE" id="PS50883">
    <property type="entry name" value="EAL"/>
    <property type="match status" value="1"/>
</dbReference>
<feature type="domain" description="GGDEF" evidence="3">
    <location>
        <begin position="308"/>
        <end position="440"/>
    </location>
</feature>
<dbReference type="EMBL" id="RXNV01000011">
    <property type="protein sequence ID" value="RTR28863.1"/>
    <property type="molecule type" value="Genomic_DNA"/>
</dbReference>